<dbReference type="InterPro" id="IPR006062">
    <property type="entry name" value="His_biosynth"/>
</dbReference>
<evidence type="ECO:0000256" key="2">
    <source>
        <dbReference type="ARBA" id="ARBA00009667"/>
    </source>
</evidence>
<comment type="pathway">
    <text evidence="1">Amino-acid biosynthesis; L-histidine biosynthesis; L-histidine from 5-phospho-alpha-D-ribose 1-diphosphate: step 4/9.</text>
</comment>
<dbReference type="AlphaFoldDB" id="A0AA35SKK6"/>
<dbReference type="EMBL" id="CASHTH010002528">
    <property type="protein sequence ID" value="CAI8031304.1"/>
    <property type="molecule type" value="Genomic_DNA"/>
</dbReference>
<organism evidence="8 9">
    <name type="scientific">Geodia barretti</name>
    <name type="common">Barrett's horny sponge</name>
    <dbReference type="NCBI Taxonomy" id="519541"/>
    <lineage>
        <taxon>Eukaryota</taxon>
        <taxon>Metazoa</taxon>
        <taxon>Porifera</taxon>
        <taxon>Demospongiae</taxon>
        <taxon>Heteroscleromorpha</taxon>
        <taxon>Tetractinellida</taxon>
        <taxon>Astrophorina</taxon>
        <taxon>Geodiidae</taxon>
        <taxon>Geodia</taxon>
    </lineage>
</organism>
<dbReference type="InterPro" id="IPR044524">
    <property type="entry name" value="Isoase_HisA-like"/>
</dbReference>
<dbReference type="GO" id="GO:0003949">
    <property type="term" value="F:1-(5-phosphoribosyl)-5-[(5-phosphoribosylamino)methylideneamino]imidazole-4-carboxamide isomerase activity"/>
    <property type="evidence" value="ECO:0007669"/>
    <property type="project" value="UniProtKB-EC"/>
</dbReference>
<comment type="similarity">
    <text evidence="2 7">Belongs to the HisA/HisF family.</text>
</comment>
<keyword evidence="5 7" id="KW-0368">Histidine biosynthesis</keyword>
<dbReference type="InterPro" id="IPR011060">
    <property type="entry name" value="RibuloseP-bd_barrel"/>
</dbReference>
<dbReference type="NCBIfam" id="TIGR02129">
    <property type="entry name" value="hisA_euk"/>
    <property type="match status" value="1"/>
</dbReference>
<dbReference type="InterPro" id="IPR013785">
    <property type="entry name" value="Aldolase_TIM"/>
</dbReference>
<keyword evidence="4 7" id="KW-0028">Amino-acid biosynthesis</keyword>
<comment type="caution">
    <text evidence="8">The sequence shown here is derived from an EMBL/GenBank/DDBJ whole genome shotgun (WGS) entry which is preliminary data.</text>
</comment>
<dbReference type="PANTHER" id="PTHR43090">
    <property type="entry name" value="1-(5-PHOSPHORIBOSYL)-5-[(5-PHOSPHORIBOSYLAMINO)METHYLIDENEAMINO] IMIDAZOLE-4-CARBOXAMIDE ISOMERASE"/>
    <property type="match status" value="1"/>
</dbReference>
<evidence type="ECO:0000313" key="8">
    <source>
        <dbReference type="EMBL" id="CAI8031304.1"/>
    </source>
</evidence>
<dbReference type="Proteomes" id="UP001174909">
    <property type="component" value="Unassembled WGS sequence"/>
</dbReference>
<name>A0AA35SKK6_GEOBA</name>
<reference evidence="8" key="1">
    <citation type="submission" date="2023-03" db="EMBL/GenBank/DDBJ databases">
        <authorList>
            <person name="Steffen K."/>
            <person name="Cardenas P."/>
        </authorList>
    </citation>
    <scope>NUCLEOTIDE SEQUENCE</scope>
</reference>
<evidence type="ECO:0000256" key="5">
    <source>
        <dbReference type="ARBA" id="ARBA00023102"/>
    </source>
</evidence>
<dbReference type="Pfam" id="PF00977">
    <property type="entry name" value="His_biosynth"/>
    <property type="match status" value="1"/>
</dbReference>
<evidence type="ECO:0000256" key="7">
    <source>
        <dbReference type="RuleBase" id="RU003657"/>
    </source>
</evidence>
<evidence type="ECO:0000256" key="1">
    <source>
        <dbReference type="ARBA" id="ARBA00005133"/>
    </source>
</evidence>
<accession>A0AA35SKK6</accession>
<dbReference type="CDD" id="cd04723">
    <property type="entry name" value="HisA_HisF"/>
    <property type="match status" value="1"/>
</dbReference>
<proteinExistence type="inferred from homology"/>
<dbReference type="GO" id="GO:0000105">
    <property type="term" value="P:L-histidine biosynthetic process"/>
    <property type="evidence" value="ECO:0007669"/>
    <property type="project" value="UniProtKB-KW"/>
</dbReference>
<dbReference type="GO" id="GO:0000162">
    <property type="term" value="P:L-tryptophan biosynthetic process"/>
    <property type="evidence" value="ECO:0007669"/>
    <property type="project" value="TreeGrafter"/>
</dbReference>
<dbReference type="Gene3D" id="3.20.20.70">
    <property type="entry name" value="Aldolase class I"/>
    <property type="match status" value="1"/>
</dbReference>
<dbReference type="InterPro" id="IPR011858">
    <property type="entry name" value="His6/HISN3"/>
</dbReference>
<dbReference type="PANTHER" id="PTHR43090:SF2">
    <property type="entry name" value="1-(5-PHOSPHORIBOSYL)-5-[(5-PHOSPHORIBOSYLAMINO)METHYLIDENEAMINO] IMIDAZOLE-4-CARBOXAMIDE ISOMERASE"/>
    <property type="match status" value="1"/>
</dbReference>
<protein>
    <recommendedName>
        <fullName evidence="3">1-(5-phosphoribosyl)-5-[(5-phosphoribosylamino)methylideneamino]imidazole-4-carboxamideisomerase</fullName>
        <ecNumber evidence="3">5.3.1.16</ecNumber>
    </recommendedName>
</protein>
<keyword evidence="9" id="KW-1185">Reference proteome</keyword>
<gene>
    <name evidence="8" type="ORF">GBAR_LOCUS17780</name>
</gene>
<evidence type="ECO:0000256" key="4">
    <source>
        <dbReference type="ARBA" id="ARBA00022605"/>
    </source>
</evidence>
<sequence length="252" mass="26803">MRFRPCIDLHNGVVKQIVGASLQDGADPQTNFTADQPASYFADRYRQDGLYGGHVIMLGPGNETAAAAAVTAFPGGLQVGGGINSQNAAAWLQHGAAGVIVTSYVFQNGKLCRDRLQDMVDAVGASRLILDLSCRKTDGRYVAMTDRWQTATDLEINAPTLADLAPSCCEFLIHATAVEGRQAGIDAELVALLGRIAPLPVTYAGGIRSMADVEQIREFGQDKLDFTVGSALDLFGGTGLRYADLVALNRRS</sequence>
<keyword evidence="6 8" id="KW-0413">Isomerase</keyword>
<dbReference type="SUPFAM" id="SSF51366">
    <property type="entry name" value="Ribulose-phoshate binding barrel"/>
    <property type="match status" value="1"/>
</dbReference>
<evidence type="ECO:0000256" key="6">
    <source>
        <dbReference type="ARBA" id="ARBA00023235"/>
    </source>
</evidence>
<evidence type="ECO:0000313" key="9">
    <source>
        <dbReference type="Proteomes" id="UP001174909"/>
    </source>
</evidence>
<dbReference type="GO" id="GO:0005737">
    <property type="term" value="C:cytoplasm"/>
    <property type="evidence" value="ECO:0007669"/>
    <property type="project" value="TreeGrafter"/>
</dbReference>
<evidence type="ECO:0000256" key="3">
    <source>
        <dbReference type="ARBA" id="ARBA00012550"/>
    </source>
</evidence>
<dbReference type="EC" id="5.3.1.16" evidence="3"/>